<dbReference type="InterPro" id="IPR029510">
    <property type="entry name" value="Ald_DH_CS_GLU"/>
</dbReference>
<dbReference type="PANTHER" id="PTHR43353:SF5">
    <property type="entry name" value="SUCCINATE-SEMIALDEHYDE DEHYDROGENASE, MITOCHONDRIAL"/>
    <property type="match status" value="1"/>
</dbReference>
<dbReference type="Gene3D" id="3.40.309.10">
    <property type="entry name" value="Aldehyde Dehydrogenase, Chain A, domain 2"/>
    <property type="match status" value="1"/>
</dbReference>
<feature type="active site" evidence="3">
    <location>
        <position position="261"/>
    </location>
</feature>
<dbReference type="RefSeq" id="WP_089206684.1">
    <property type="nucleotide sequence ID" value="NZ_FZOD01000006.1"/>
</dbReference>
<dbReference type="Proteomes" id="UP000198282">
    <property type="component" value="Unassembled WGS sequence"/>
</dbReference>
<protein>
    <submittedName>
        <fullName evidence="6">Succinate semialdehyde dehydrogenase</fullName>
    </submittedName>
</protein>
<dbReference type="Pfam" id="PF00171">
    <property type="entry name" value="Aldedh"/>
    <property type="match status" value="1"/>
</dbReference>
<evidence type="ECO:0000256" key="3">
    <source>
        <dbReference type="PROSITE-ProRule" id="PRU10007"/>
    </source>
</evidence>
<dbReference type="InterPro" id="IPR016163">
    <property type="entry name" value="Ald_DH_C"/>
</dbReference>
<dbReference type="FunFam" id="3.40.605.10:FF:000007">
    <property type="entry name" value="NAD/NADP-dependent betaine aldehyde dehydrogenase"/>
    <property type="match status" value="1"/>
</dbReference>
<organism evidence="6 7">
    <name type="scientific">Streptosporangium subroseum</name>
    <dbReference type="NCBI Taxonomy" id="106412"/>
    <lineage>
        <taxon>Bacteria</taxon>
        <taxon>Bacillati</taxon>
        <taxon>Actinomycetota</taxon>
        <taxon>Actinomycetes</taxon>
        <taxon>Streptosporangiales</taxon>
        <taxon>Streptosporangiaceae</taxon>
        <taxon>Streptosporangium</taxon>
    </lineage>
</organism>
<dbReference type="PROSITE" id="PS00070">
    <property type="entry name" value="ALDEHYDE_DEHYDR_CYS"/>
    <property type="match status" value="1"/>
</dbReference>
<dbReference type="InterPro" id="IPR016161">
    <property type="entry name" value="Ald_DH/histidinol_DH"/>
</dbReference>
<dbReference type="InterPro" id="IPR015590">
    <property type="entry name" value="Aldehyde_DH_dom"/>
</dbReference>
<dbReference type="SUPFAM" id="SSF53720">
    <property type="entry name" value="ALDH-like"/>
    <property type="match status" value="1"/>
</dbReference>
<name>A0A239CZF2_9ACTN</name>
<dbReference type="FunFam" id="3.40.605.10:FF:000026">
    <property type="entry name" value="Aldehyde dehydrogenase, putative"/>
    <property type="match status" value="1"/>
</dbReference>
<sequence>MSTDVTPERVLAEIPTRLRIGDGWREATGGRTFPVANPADGTDLASVADATAADGLAALDAAVAAQASWAATPPRERGEILRRAFEEIHARREELALLITLEMGKPLADAYAEIDYGAEFFRWFAEEAVRIDGGYTVSPNGRGRILVMRQPVGPSLLVTPWNFPLAMATRKIGPALAAGCTVVVKPAEQTPLTTLALAAILEGCGVPAGVVNVVTTSDPAAVVGSLLKDSRLRKLSFTGSTEVGRLLLSQAAGGVLRTSMELGGNAPFLVFADADLDAAVEGALLAKLRNMGEACTAANRFYVQRPVAAEFADRLAKRMAELRVAPGLAEGSQIGPLIDEAGRQKVGTLVDDAVRKGARVLTGGAPLDGPGYFYPPTVLADVPGTADLLTQEIFGPVAPVLAFDTEQEAVALANTTEYGLVAYLYTRDLGRALRTAEALETGMIGLNQGVVSNAAAPFGGVKQSGLGREGGRVGIDEYLETKYVAIAV</sequence>
<dbReference type="PANTHER" id="PTHR43353">
    <property type="entry name" value="SUCCINATE-SEMIALDEHYDE DEHYDROGENASE, MITOCHONDRIAL"/>
    <property type="match status" value="1"/>
</dbReference>
<feature type="domain" description="Aldehyde dehydrogenase" evidence="5">
    <location>
        <begin position="24"/>
        <end position="484"/>
    </location>
</feature>
<keyword evidence="2 4" id="KW-0560">Oxidoreductase</keyword>
<evidence type="ECO:0000313" key="6">
    <source>
        <dbReference type="EMBL" id="SNS25138.1"/>
    </source>
</evidence>
<dbReference type="AlphaFoldDB" id="A0A239CZF2"/>
<dbReference type="Gene3D" id="3.40.605.10">
    <property type="entry name" value="Aldehyde Dehydrogenase, Chain A, domain 1"/>
    <property type="match status" value="1"/>
</dbReference>
<evidence type="ECO:0000256" key="4">
    <source>
        <dbReference type="RuleBase" id="RU003345"/>
    </source>
</evidence>
<gene>
    <name evidence="6" type="ORF">SAMN05216276_1006160</name>
</gene>
<accession>A0A239CZF2</accession>
<comment type="similarity">
    <text evidence="1 4">Belongs to the aldehyde dehydrogenase family.</text>
</comment>
<dbReference type="OrthoDB" id="3802174at2"/>
<dbReference type="PROSITE" id="PS00687">
    <property type="entry name" value="ALDEHYDE_DEHYDR_GLU"/>
    <property type="match status" value="1"/>
</dbReference>
<evidence type="ECO:0000259" key="5">
    <source>
        <dbReference type="Pfam" id="PF00171"/>
    </source>
</evidence>
<keyword evidence="7" id="KW-1185">Reference proteome</keyword>
<dbReference type="CDD" id="cd07103">
    <property type="entry name" value="ALDH_F5_SSADH_GabD"/>
    <property type="match status" value="1"/>
</dbReference>
<dbReference type="InterPro" id="IPR016160">
    <property type="entry name" value="Ald_DH_CS_CYS"/>
</dbReference>
<reference evidence="6 7" key="1">
    <citation type="submission" date="2017-06" db="EMBL/GenBank/DDBJ databases">
        <authorList>
            <person name="Kim H.J."/>
            <person name="Triplett B.A."/>
        </authorList>
    </citation>
    <scope>NUCLEOTIDE SEQUENCE [LARGE SCALE GENOMIC DNA]</scope>
    <source>
        <strain evidence="6 7">CGMCC 4.2132</strain>
    </source>
</reference>
<evidence type="ECO:0000313" key="7">
    <source>
        <dbReference type="Proteomes" id="UP000198282"/>
    </source>
</evidence>
<proteinExistence type="inferred from homology"/>
<dbReference type="InterPro" id="IPR050740">
    <property type="entry name" value="Aldehyde_DH_Superfamily"/>
</dbReference>
<dbReference type="InterPro" id="IPR016162">
    <property type="entry name" value="Ald_DH_N"/>
</dbReference>
<dbReference type="FunFam" id="3.40.309.10:FF:000004">
    <property type="entry name" value="Succinate-semialdehyde dehydrogenase I"/>
    <property type="match status" value="1"/>
</dbReference>
<evidence type="ECO:0000256" key="1">
    <source>
        <dbReference type="ARBA" id="ARBA00009986"/>
    </source>
</evidence>
<dbReference type="GO" id="GO:0004777">
    <property type="term" value="F:succinate-semialdehyde dehydrogenase (NAD+) activity"/>
    <property type="evidence" value="ECO:0007669"/>
    <property type="project" value="TreeGrafter"/>
</dbReference>
<evidence type="ECO:0000256" key="2">
    <source>
        <dbReference type="ARBA" id="ARBA00023002"/>
    </source>
</evidence>
<dbReference type="GO" id="GO:0009450">
    <property type="term" value="P:gamma-aminobutyric acid catabolic process"/>
    <property type="evidence" value="ECO:0007669"/>
    <property type="project" value="TreeGrafter"/>
</dbReference>
<dbReference type="EMBL" id="FZOD01000006">
    <property type="protein sequence ID" value="SNS25138.1"/>
    <property type="molecule type" value="Genomic_DNA"/>
</dbReference>